<name>A0A4Y2ULM2_ARAVE</name>
<dbReference type="Proteomes" id="UP000499080">
    <property type="component" value="Unassembled WGS sequence"/>
</dbReference>
<protein>
    <submittedName>
        <fullName evidence="1">Uncharacterized protein</fullName>
    </submittedName>
</protein>
<comment type="caution">
    <text evidence="1">The sequence shown here is derived from an EMBL/GenBank/DDBJ whole genome shotgun (WGS) entry which is preliminary data.</text>
</comment>
<gene>
    <name evidence="1" type="ORF">AVEN_184865_1</name>
</gene>
<evidence type="ECO:0000313" key="1">
    <source>
        <dbReference type="EMBL" id="GBO13543.1"/>
    </source>
</evidence>
<sequence>MATFRMLLQWSEEMKTSWCEIWVVGKVLQCLCGRQFCTPVFLKENRVSIPVFLKLQSLSKPPLVGNEFQQGMFSLNAKTPLHFALQSPTMHSSTPPSSKRNFVAVRHN</sequence>
<dbReference type="AlphaFoldDB" id="A0A4Y2ULM2"/>
<keyword evidence="2" id="KW-1185">Reference proteome</keyword>
<accession>A0A4Y2ULM2</accession>
<evidence type="ECO:0000313" key="2">
    <source>
        <dbReference type="Proteomes" id="UP000499080"/>
    </source>
</evidence>
<reference evidence="1 2" key="1">
    <citation type="journal article" date="2019" name="Sci. Rep.">
        <title>Orb-weaving spider Araneus ventricosus genome elucidates the spidroin gene catalogue.</title>
        <authorList>
            <person name="Kono N."/>
            <person name="Nakamura H."/>
            <person name="Ohtoshi R."/>
            <person name="Moran D.A.P."/>
            <person name="Shinohara A."/>
            <person name="Yoshida Y."/>
            <person name="Fujiwara M."/>
            <person name="Mori M."/>
            <person name="Tomita M."/>
            <person name="Arakawa K."/>
        </authorList>
    </citation>
    <scope>NUCLEOTIDE SEQUENCE [LARGE SCALE GENOMIC DNA]</scope>
</reference>
<dbReference type="EMBL" id="BGPR01037829">
    <property type="protein sequence ID" value="GBO13543.1"/>
    <property type="molecule type" value="Genomic_DNA"/>
</dbReference>
<proteinExistence type="predicted"/>
<organism evidence="1 2">
    <name type="scientific">Araneus ventricosus</name>
    <name type="common">Orbweaver spider</name>
    <name type="synonym">Epeira ventricosa</name>
    <dbReference type="NCBI Taxonomy" id="182803"/>
    <lineage>
        <taxon>Eukaryota</taxon>
        <taxon>Metazoa</taxon>
        <taxon>Ecdysozoa</taxon>
        <taxon>Arthropoda</taxon>
        <taxon>Chelicerata</taxon>
        <taxon>Arachnida</taxon>
        <taxon>Araneae</taxon>
        <taxon>Araneomorphae</taxon>
        <taxon>Entelegynae</taxon>
        <taxon>Araneoidea</taxon>
        <taxon>Araneidae</taxon>
        <taxon>Araneus</taxon>
    </lineage>
</organism>